<name>A0A0H3M0Y9_BORBR</name>
<dbReference type="InterPro" id="IPR006528">
    <property type="entry name" value="Phage_head_morphogenesis_dom"/>
</dbReference>
<dbReference type="AlphaFoldDB" id="A0A0H3M0Y9"/>
<dbReference type="KEGG" id="bbr:BB3630"/>
<reference evidence="3" key="1">
    <citation type="journal article" date="2003" name="Nat. Genet.">
        <title>Comparative analysis of the genome sequences of Bordetella pertussis, Bordetella parapertussis and Bordetella bronchiseptica.</title>
        <authorList>
            <person name="Parkhill J."/>
            <person name="Sebaihia M."/>
            <person name="Preston A."/>
            <person name="Murphy L.D."/>
            <person name="Thomson N.R."/>
            <person name="Harris D.E."/>
            <person name="Holden M.T.G."/>
            <person name="Churcher C.M."/>
            <person name="Bentley S.D."/>
            <person name="Mungall K.L."/>
            <person name="Cerdeno-Tarraga A.-M."/>
            <person name="Temple L."/>
            <person name="James K.D."/>
            <person name="Harris B."/>
            <person name="Quail M.A."/>
            <person name="Achtman M."/>
            <person name="Atkin R."/>
            <person name="Baker S."/>
            <person name="Basham D."/>
            <person name="Bason N."/>
            <person name="Cherevach I."/>
            <person name="Chillingworth T."/>
            <person name="Collins M."/>
            <person name="Cronin A."/>
            <person name="Davis P."/>
            <person name="Doggett J."/>
            <person name="Feltwell T."/>
            <person name="Goble A."/>
            <person name="Hamlin N."/>
            <person name="Hauser H."/>
            <person name="Holroyd S."/>
            <person name="Jagels K."/>
            <person name="Leather S."/>
            <person name="Moule S."/>
            <person name="Norberczak H."/>
            <person name="O'Neil S."/>
            <person name="Ormond D."/>
            <person name="Price C."/>
            <person name="Rabbinowitsch E."/>
            <person name="Rutter S."/>
            <person name="Sanders M."/>
            <person name="Saunders D."/>
            <person name="Seeger K."/>
            <person name="Sharp S."/>
            <person name="Simmonds M."/>
            <person name="Skelton J."/>
            <person name="Squares R."/>
            <person name="Squares S."/>
            <person name="Stevens K."/>
            <person name="Unwin L."/>
            <person name="Whitehead S."/>
            <person name="Barrell B.G."/>
            <person name="Maskell D.J."/>
        </authorList>
    </citation>
    <scope>NUCLEOTIDE SEQUENCE [LARGE SCALE GENOMIC DNA]</scope>
    <source>
        <strain evidence="3">ATCC BAA-588 / NCTC 13252 / RB50</strain>
    </source>
</reference>
<dbReference type="Pfam" id="PF04233">
    <property type="entry name" value="Phage_Mu_F"/>
    <property type="match status" value="1"/>
</dbReference>
<dbReference type="RefSeq" id="WP_010926893.1">
    <property type="nucleotide sequence ID" value="NC_002927.3"/>
</dbReference>
<sequence length="446" mass="48770">MPSAPDLAYAIGLPPADAIEYFKGRGYRLSANALDAWDAARERAFTVTGIARLDVLQDIKGELQRSLNDGKTYASFKAGVEDTLRTRGWHRLGRGLHADAETGEVAANLPGYRLKNIFRTNMQSALMAGKYRQLSQQVDIAPFWQYVAVMDGKTRPGHAAMHGKVFRYDDPVWNSHYPPCDYQCRCGIRALSQAMIDARELDVLDGEQYLSDAEQLVGNASRPAKVFTDPTTKARFVPGPGFGRRPDLASWGRDGLAQVLGDKVEHGSPDLAAGVMAANTRLQTPLAAEYRRWAQGVLDAGQARSTYRVLGTASPAVIEAVAQRGVDMVSAALAMRDTELLHLVRQTKSKRGAALSMEDILNLPALLANARAVLWDTDDPALVYVLRLVGRDAKKAVVRVNWTTRVNTEAGREAITANAIRTAGRVQVGDLKAKRYEVIEGGLVEE</sequence>
<evidence type="ECO:0000259" key="1">
    <source>
        <dbReference type="Pfam" id="PF04233"/>
    </source>
</evidence>
<dbReference type="EMBL" id="BX640448">
    <property type="protein sequence ID" value="CAE35603.1"/>
    <property type="molecule type" value="Genomic_DNA"/>
</dbReference>
<dbReference type="Proteomes" id="UP000001027">
    <property type="component" value="Chromosome"/>
</dbReference>
<dbReference type="NCBIfam" id="TIGR01641">
    <property type="entry name" value="phageSPP1_gp7"/>
    <property type="match status" value="1"/>
</dbReference>
<feature type="domain" description="Phage head morphogenesis" evidence="1">
    <location>
        <begin position="57"/>
        <end position="187"/>
    </location>
</feature>
<evidence type="ECO:0000313" key="2">
    <source>
        <dbReference type="EMBL" id="CAE35603.1"/>
    </source>
</evidence>
<dbReference type="HOGENOM" id="CLU_044450_3_1_4"/>
<evidence type="ECO:0000313" key="3">
    <source>
        <dbReference type="Proteomes" id="UP000001027"/>
    </source>
</evidence>
<accession>A0A0H3M0Y9</accession>
<proteinExistence type="predicted"/>
<organism evidence="2 3">
    <name type="scientific">Bordetella bronchiseptica (strain ATCC BAA-588 / NCTC 13252 / RB50)</name>
    <name type="common">Alcaligenes bronchisepticus</name>
    <dbReference type="NCBI Taxonomy" id="257310"/>
    <lineage>
        <taxon>Bacteria</taxon>
        <taxon>Pseudomonadati</taxon>
        <taxon>Pseudomonadota</taxon>
        <taxon>Betaproteobacteria</taxon>
        <taxon>Burkholderiales</taxon>
        <taxon>Alcaligenaceae</taxon>
        <taxon>Bordetella</taxon>
    </lineage>
</organism>
<protein>
    <recommendedName>
        <fullName evidence="1">Phage head morphogenesis domain-containing protein</fullName>
    </recommendedName>
</protein>
<dbReference type="eggNOG" id="COG2369">
    <property type="taxonomic scope" value="Bacteria"/>
</dbReference>
<gene>
    <name evidence="2" type="ordered locus">BB3630</name>
</gene>